<evidence type="ECO:0000313" key="5">
    <source>
        <dbReference type="EMBL" id="MCP2165241.1"/>
    </source>
</evidence>
<dbReference type="PANTHER" id="PTHR43490">
    <property type="entry name" value="(+)-NEOMENTHOL DEHYDROGENASE"/>
    <property type="match status" value="1"/>
</dbReference>
<reference evidence="5" key="1">
    <citation type="submission" date="2022-06" db="EMBL/GenBank/DDBJ databases">
        <title>Genomic Encyclopedia of Archaeal and Bacterial Type Strains, Phase II (KMG-II): from individual species to whole genera.</title>
        <authorList>
            <person name="Goeker M."/>
        </authorList>
    </citation>
    <scope>NUCLEOTIDE SEQUENCE</scope>
    <source>
        <strain evidence="5">DSM 43935</strain>
    </source>
</reference>
<dbReference type="AlphaFoldDB" id="A0AAE3GBL3"/>
<keyword evidence="6" id="KW-1185">Reference proteome</keyword>
<proteinExistence type="inferred from homology"/>
<keyword evidence="2" id="KW-0521">NADP</keyword>
<dbReference type="Proteomes" id="UP001206128">
    <property type="component" value="Unassembled WGS sequence"/>
</dbReference>
<evidence type="ECO:0000256" key="4">
    <source>
        <dbReference type="RuleBase" id="RU000363"/>
    </source>
</evidence>
<dbReference type="InterPro" id="IPR045313">
    <property type="entry name" value="CBR1-like"/>
</dbReference>
<dbReference type="CDD" id="cd05324">
    <property type="entry name" value="carb_red_PTCR-like_SDR_c"/>
    <property type="match status" value="1"/>
</dbReference>
<comment type="similarity">
    <text evidence="1 4">Belongs to the short-chain dehydrogenases/reductases (SDR) family.</text>
</comment>
<evidence type="ECO:0000256" key="1">
    <source>
        <dbReference type="ARBA" id="ARBA00006484"/>
    </source>
</evidence>
<gene>
    <name evidence="5" type="ORF">LX83_002090</name>
</gene>
<name>A0AAE3GBL3_9PSEU</name>
<evidence type="ECO:0000256" key="2">
    <source>
        <dbReference type="ARBA" id="ARBA00022857"/>
    </source>
</evidence>
<dbReference type="PANTHER" id="PTHR43490:SF99">
    <property type="entry name" value="SHORT-CHAIN DEHYDROGENASE_REDUCTASE"/>
    <property type="match status" value="1"/>
</dbReference>
<dbReference type="InterPro" id="IPR002347">
    <property type="entry name" value="SDR_fam"/>
</dbReference>
<dbReference type="Pfam" id="PF00106">
    <property type="entry name" value="adh_short"/>
    <property type="match status" value="1"/>
</dbReference>
<dbReference type="Gene3D" id="3.40.50.720">
    <property type="entry name" value="NAD(P)-binding Rossmann-like Domain"/>
    <property type="match status" value="1"/>
</dbReference>
<sequence>MTASTTRTPTIALVTGGNKGIGRQIVAGLAERGMTVLLAARDAERGEQAAAEARAAGGDVHAITLDVTDPATAAAAAQRIDERFGRLDVLVNNAGITGNASGTPSLTSPDAMRSVFDTNVFGVLTVTNALLPLLRRSAAPRIVNMSSSVGSMAEMTDPNSPTSELVSATYIPSKTALNALTVQYAKELGKDGFLVNAACPGYCATDLNDHRGYRTAAQGAAVAVRLATLGTDGPTGGFFNEDGPLRW</sequence>
<accession>A0AAE3GBL3</accession>
<comment type="caution">
    <text evidence="5">The sequence shown here is derived from an EMBL/GenBank/DDBJ whole genome shotgun (WGS) entry which is preliminary data.</text>
</comment>
<dbReference type="PRINTS" id="PR00081">
    <property type="entry name" value="GDHRDH"/>
</dbReference>
<dbReference type="InterPro" id="IPR036291">
    <property type="entry name" value="NAD(P)-bd_dom_sf"/>
</dbReference>
<organism evidence="5 6">
    <name type="scientific">Goodfellowiella coeruleoviolacea</name>
    <dbReference type="NCBI Taxonomy" id="334858"/>
    <lineage>
        <taxon>Bacteria</taxon>
        <taxon>Bacillati</taxon>
        <taxon>Actinomycetota</taxon>
        <taxon>Actinomycetes</taxon>
        <taxon>Pseudonocardiales</taxon>
        <taxon>Pseudonocardiaceae</taxon>
        <taxon>Goodfellowiella</taxon>
    </lineage>
</organism>
<evidence type="ECO:0000256" key="3">
    <source>
        <dbReference type="ARBA" id="ARBA00023002"/>
    </source>
</evidence>
<dbReference type="EMBL" id="JAMTCK010000004">
    <property type="protein sequence ID" value="MCP2165241.1"/>
    <property type="molecule type" value="Genomic_DNA"/>
</dbReference>
<dbReference type="SUPFAM" id="SSF51735">
    <property type="entry name" value="NAD(P)-binding Rossmann-fold domains"/>
    <property type="match status" value="1"/>
</dbReference>
<dbReference type="GO" id="GO:0016616">
    <property type="term" value="F:oxidoreductase activity, acting on the CH-OH group of donors, NAD or NADP as acceptor"/>
    <property type="evidence" value="ECO:0007669"/>
    <property type="project" value="InterPro"/>
</dbReference>
<keyword evidence="3" id="KW-0560">Oxidoreductase</keyword>
<dbReference type="PRINTS" id="PR00080">
    <property type="entry name" value="SDRFAMILY"/>
</dbReference>
<dbReference type="RefSeq" id="WP_253769817.1">
    <property type="nucleotide sequence ID" value="NZ_JAMTCK010000004.1"/>
</dbReference>
<protein>
    <submittedName>
        <fullName evidence="5">Short-chain dehydrogenase</fullName>
    </submittedName>
</protein>
<evidence type="ECO:0000313" key="6">
    <source>
        <dbReference type="Proteomes" id="UP001206128"/>
    </source>
</evidence>